<evidence type="ECO:0000313" key="2">
    <source>
        <dbReference type="Proteomes" id="UP000192501"/>
    </source>
</evidence>
<evidence type="ECO:0000313" key="1">
    <source>
        <dbReference type="EMBL" id="ORD98486.1"/>
    </source>
</evidence>
<dbReference type="InterPro" id="IPR007220">
    <property type="entry name" value="ORC2"/>
</dbReference>
<gene>
    <name evidence="1" type="ORF">A0H76_2412</name>
</gene>
<dbReference type="EMBL" id="LTAI01000642">
    <property type="protein sequence ID" value="ORD98486.1"/>
    <property type="molecule type" value="Genomic_DNA"/>
</dbReference>
<accession>A0A1X0QFC8</accession>
<sequence length="249" mass="29212">MDKLTGFHKSCKKDFQAILKEFNLLFYGYGCKQKLLRSMFPNTPMFNCKFRSLKEIMEELILTGVIDVEGNTIAKIDKKLKKPLIIILINFDFSFTDLQNLSSIKIIGTIENIDTPIDYELVEQYNFIFRDLTTFENYTEEIIDVDLFSSKSENALKVFHSVPLLSKKLFIELLILKNCFLNVLFDKIKYKMMISKKSKIKELLNEFIDHGIVKINDDDKIVLNLNKDDYKTLDKDKEIYELKNKINNV</sequence>
<name>A0A1X0QFC8_9MICR</name>
<dbReference type="AlphaFoldDB" id="A0A1X0QFC8"/>
<dbReference type="VEuPathDB" id="MicrosporidiaDB:HERIO_2011"/>
<reference evidence="1 2" key="1">
    <citation type="journal article" date="2017" name="Environ. Microbiol.">
        <title>Decay of the glycolytic pathway and adaptation to intranuclear parasitism within Enterocytozoonidae microsporidia.</title>
        <authorList>
            <person name="Wiredu Boakye D."/>
            <person name="Jaroenlak P."/>
            <person name="Prachumwat A."/>
            <person name="Williams T.A."/>
            <person name="Bateman K.S."/>
            <person name="Itsathitphaisarn O."/>
            <person name="Sritunyalucksana K."/>
            <person name="Paszkiewicz K.H."/>
            <person name="Moore K.A."/>
            <person name="Stentiford G.D."/>
            <person name="Williams B.A."/>
        </authorList>
    </citation>
    <scope>NUCLEOTIDE SEQUENCE [LARGE SCALE GENOMIC DNA]</scope>
    <source>
        <strain evidence="2">canceri</strain>
    </source>
</reference>
<comment type="caution">
    <text evidence="1">The sequence shown here is derived from an EMBL/GenBank/DDBJ whole genome shotgun (WGS) entry which is preliminary data.</text>
</comment>
<dbReference type="GO" id="GO:0005664">
    <property type="term" value="C:nuclear origin of replication recognition complex"/>
    <property type="evidence" value="ECO:0007669"/>
    <property type="project" value="UniProtKB-UniRule"/>
</dbReference>
<evidence type="ECO:0008006" key="3">
    <source>
        <dbReference type="Google" id="ProtNLM"/>
    </source>
</evidence>
<dbReference type="GO" id="GO:0003688">
    <property type="term" value="F:DNA replication origin binding"/>
    <property type="evidence" value="ECO:0007669"/>
    <property type="project" value="UniProtKB-UniRule"/>
</dbReference>
<dbReference type="Proteomes" id="UP000192501">
    <property type="component" value="Unassembled WGS sequence"/>
</dbReference>
<organism evidence="1 2">
    <name type="scientific">Hepatospora eriocheir</name>
    <dbReference type="NCBI Taxonomy" id="1081669"/>
    <lineage>
        <taxon>Eukaryota</taxon>
        <taxon>Fungi</taxon>
        <taxon>Fungi incertae sedis</taxon>
        <taxon>Microsporidia</taxon>
        <taxon>Hepatosporidae</taxon>
        <taxon>Hepatospora</taxon>
    </lineage>
</organism>
<proteinExistence type="predicted"/>
<protein>
    <recommendedName>
        <fullName evidence="3">Origin recognition complex subunit 2</fullName>
    </recommendedName>
</protein>
<dbReference type="GO" id="GO:0006260">
    <property type="term" value="P:DNA replication"/>
    <property type="evidence" value="ECO:0007669"/>
    <property type="project" value="UniProtKB-UniRule"/>
</dbReference>
<dbReference type="VEuPathDB" id="MicrosporidiaDB:A0H76_2412"/>
<dbReference type="PANTHER" id="PTHR14052">
    <property type="entry name" value="ORIGIN RECOGNITION COMPLEX SUBUNIT 2"/>
    <property type="match status" value="1"/>
</dbReference>
<dbReference type="PANTHER" id="PTHR14052:SF0">
    <property type="entry name" value="ORIGIN RECOGNITION COMPLEX SUBUNIT 2"/>
    <property type="match status" value="1"/>
</dbReference>